<gene>
    <name evidence="1" type="ORF">Lpp71_07691</name>
</gene>
<sequence length="347" mass="35362">MATIKASSQTDLIDLTDGYSVILSNESHVFNGDTDSVDNTQSTTTTVMALCGSEQVPATVGAITGATGITGVSDGKTPAPVVTITATSALNTAGTLTIPVQIGDITINKQFSYSIAFKGAAGSDGKNGTSVTVSSTSTTYQASTDGTNTPNDTWTTSMPNVPVGNYLWSKTVVTYSDGKSTTTYGVTYYPKNGTNGSSVTVSSNVTEYVVGSDGTNTPTTGWTTTIPTVAAGKYLWTRVTVKYSDGKSTVSYSVTRQAADGADGADALMMVVLSSAGTIFKNTAVATTLTAHVYRGGAEVTGTALAALGTIKWYKDNATAAVGNGASLTINAGDVASKATYTAELEG</sequence>
<protein>
    <submittedName>
        <fullName evidence="1">Uncharacterized protein</fullName>
    </submittedName>
</protein>
<accession>A0A8E0IRY8</accession>
<dbReference type="AlphaFoldDB" id="A0A8E0IRY8"/>
<organism evidence="1 2">
    <name type="scientific">Lacticaseibacillus paracasei subsp. paracasei Lpp71</name>
    <dbReference type="NCBI Taxonomy" id="1256207"/>
    <lineage>
        <taxon>Bacteria</taxon>
        <taxon>Bacillati</taxon>
        <taxon>Bacillota</taxon>
        <taxon>Bacilli</taxon>
        <taxon>Lactobacillales</taxon>
        <taxon>Lactobacillaceae</taxon>
        <taxon>Lacticaseibacillus</taxon>
    </lineage>
</organism>
<comment type="caution">
    <text evidence="1">The sequence shown here is derived from an EMBL/GenBank/DDBJ whole genome shotgun (WGS) entry which is preliminary data.</text>
</comment>
<name>A0A8E0IRY8_LACPA</name>
<dbReference type="Proteomes" id="UP000014252">
    <property type="component" value="Unassembled WGS sequence"/>
</dbReference>
<evidence type="ECO:0000313" key="1">
    <source>
        <dbReference type="EMBL" id="EPC74562.1"/>
    </source>
</evidence>
<dbReference type="EMBL" id="ANKD01000359">
    <property type="protein sequence ID" value="EPC74562.1"/>
    <property type="molecule type" value="Genomic_DNA"/>
</dbReference>
<reference evidence="1 2" key="1">
    <citation type="journal article" date="2013" name="PLoS ONE">
        <title>Lactobacillus paracasei comparative genomics: towards species pan-genome definition and exploitation of diversity.</title>
        <authorList>
            <person name="Smokvina T."/>
            <person name="Wels M."/>
            <person name="Polka J."/>
            <person name="Chervaux C."/>
            <person name="Brisse S."/>
            <person name="Boekhorst J."/>
            <person name="van Hylckama Vlieg J.E."/>
            <person name="Siezen R.J."/>
        </authorList>
    </citation>
    <scope>NUCLEOTIDE SEQUENCE [LARGE SCALE GENOMIC DNA]</scope>
    <source>
        <strain evidence="1 2">Lpp71</strain>
    </source>
</reference>
<proteinExistence type="predicted"/>
<evidence type="ECO:0000313" key="2">
    <source>
        <dbReference type="Proteomes" id="UP000014252"/>
    </source>
</evidence>